<sequence length="90" mass="10878">MTSPNLLWSPEAWEEYLDWQKQDKRTMRQINRLIRDIQRSPFKGIGKPEPLKGNLSGWWSRHIDPQNRLVYRLSENRIEIAQCKTHYGDR</sequence>
<name>E3CZC1_9BACT</name>
<comment type="similarity">
    <text evidence="1">Belongs to the YoeB family.</text>
</comment>
<gene>
    <name evidence="7" type="ORF">Apau_2208</name>
</gene>
<dbReference type="InterPro" id="IPR009614">
    <property type="entry name" value="YoeB_toxin"/>
</dbReference>
<accession>E3CZC1</accession>
<dbReference type="HOGENOM" id="CLU_169492_2_2_0"/>
<dbReference type="GO" id="GO:0016787">
    <property type="term" value="F:hydrolase activity"/>
    <property type="evidence" value="ECO:0007669"/>
    <property type="project" value="UniProtKB-KW"/>
</dbReference>
<organism evidence="7 8">
    <name type="scientific">Aminomonas paucivorans DSM 12260</name>
    <dbReference type="NCBI Taxonomy" id="584708"/>
    <lineage>
        <taxon>Bacteria</taxon>
        <taxon>Thermotogati</taxon>
        <taxon>Synergistota</taxon>
        <taxon>Synergistia</taxon>
        <taxon>Synergistales</taxon>
        <taxon>Synergistaceae</taxon>
        <taxon>Aminomonas</taxon>
    </lineage>
</organism>
<keyword evidence="4" id="KW-0255">Endonuclease</keyword>
<evidence type="ECO:0000313" key="8">
    <source>
        <dbReference type="Proteomes" id="UP000005096"/>
    </source>
</evidence>
<dbReference type="SUPFAM" id="SSF143011">
    <property type="entry name" value="RelE-like"/>
    <property type="match status" value="1"/>
</dbReference>
<dbReference type="PANTHER" id="PTHR38039">
    <property type="entry name" value="TOXIN YOEB"/>
    <property type="match status" value="1"/>
</dbReference>
<evidence type="ECO:0000256" key="3">
    <source>
        <dbReference type="ARBA" id="ARBA00022722"/>
    </source>
</evidence>
<dbReference type="Pfam" id="PF06769">
    <property type="entry name" value="YoeB_toxin"/>
    <property type="match status" value="1"/>
</dbReference>
<evidence type="ECO:0000256" key="2">
    <source>
        <dbReference type="ARBA" id="ARBA00022649"/>
    </source>
</evidence>
<dbReference type="Gene3D" id="3.30.2310.20">
    <property type="entry name" value="RelE-like"/>
    <property type="match status" value="1"/>
</dbReference>
<keyword evidence="3" id="KW-0540">Nuclease</keyword>
<dbReference type="EMBL" id="CM001022">
    <property type="protein sequence ID" value="EFQ24618.1"/>
    <property type="molecule type" value="Genomic_DNA"/>
</dbReference>
<dbReference type="eggNOG" id="COG4115">
    <property type="taxonomic scope" value="Bacteria"/>
</dbReference>
<dbReference type="AlphaFoldDB" id="E3CZC1"/>
<keyword evidence="2" id="KW-1277">Toxin-antitoxin system</keyword>
<dbReference type="NCBIfam" id="TIGR02116">
    <property type="entry name" value="toxin_Txe_YoeB"/>
    <property type="match status" value="1"/>
</dbReference>
<dbReference type="Proteomes" id="UP000005096">
    <property type="component" value="Chromosome"/>
</dbReference>
<evidence type="ECO:0000256" key="6">
    <source>
        <dbReference type="ARBA" id="ARBA00030388"/>
    </source>
</evidence>
<dbReference type="RefSeq" id="WP_006301862.1">
    <property type="nucleotide sequence ID" value="NZ_CM001022.1"/>
</dbReference>
<keyword evidence="8" id="KW-1185">Reference proteome</keyword>
<dbReference type="GO" id="GO:0006401">
    <property type="term" value="P:RNA catabolic process"/>
    <property type="evidence" value="ECO:0007669"/>
    <property type="project" value="InterPro"/>
</dbReference>
<dbReference type="GO" id="GO:0045892">
    <property type="term" value="P:negative regulation of DNA-templated transcription"/>
    <property type="evidence" value="ECO:0007669"/>
    <property type="project" value="TreeGrafter"/>
</dbReference>
<dbReference type="InterPro" id="IPR035093">
    <property type="entry name" value="RelE/ParE_toxin_dom_sf"/>
</dbReference>
<evidence type="ECO:0000256" key="1">
    <source>
        <dbReference type="ARBA" id="ARBA00008172"/>
    </source>
</evidence>
<keyword evidence="5" id="KW-0378">Hydrolase</keyword>
<evidence type="ECO:0000256" key="4">
    <source>
        <dbReference type="ARBA" id="ARBA00022759"/>
    </source>
</evidence>
<dbReference type="PANTHER" id="PTHR38039:SF1">
    <property type="entry name" value="TOXIN YOEB"/>
    <property type="match status" value="1"/>
</dbReference>
<dbReference type="OrthoDB" id="9801102at2"/>
<dbReference type="STRING" id="584708.Apau_2208"/>
<dbReference type="PaxDb" id="584708-Apau_2208"/>
<evidence type="ECO:0000256" key="5">
    <source>
        <dbReference type="ARBA" id="ARBA00022801"/>
    </source>
</evidence>
<reference evidence="7 8" key="1">
    <citation type="journal article" date="2010" name="Stand. Genomic Sci.">
        <title>Non-contiguous finished genome sequence of Aminomonas paucivorans type strain (GLU-3).</title>
        <authorList>
            <person name="Pitluck S."/>
            <person name="Yasawong M."/>
            <person name="Held B."/>
            <person name="Lapidus A."/>
            <person name="Nolan M."/>
            <person name="Copeland A."/>
            <person name="Lucas S."/>
            <person name="Del Rio T.G."/>
            <person name="Tice H."/>
            <person name="Cheng J.F."/>
            <person name="Chertkov O."/>
            <person name="Goodwin L."/>
            <person name="Tapia R."/>
            <person name="Han C."/>
            <person name="Liolios K."/>
            <person name="Ivanova N."/>
            <person name="Mavromatis K."/>
            <person name="Ovchinnikova G."/>
            <person name="Pati A."/>
            <person name="Chen A."/>
            <person name="Palaniappan K."/>
            <person name="Land M."/>
            <person name="Hauser L."/>
            <person name="Chang Y.J."/>
            <person name="Jeffries C.D."/>
            <person name="Pukall R."/>
            <person name="Spring S."/>
            <person name="Rohde M."/>
            <person name="Sikorski J."/>
            <person name="Goker M."/>
            <person name="Woyke T."/>
            <person name="Bristow J."/>
            <person name="Eisen J.A."/>
            <person name="Markowitz V."/>
            <person name="Hugenholtz P."/>
            <person name="Kyrpides N.C."/>
            <person name="Klenk H.P."/>
        </authorList>
    </citation>
    <scope>NUCLEOTIDE SEQUENCE [LARGE SCALE GENOMIC DNA]</scope>
    <source>
        <strain evidence="7 8">DSM 12260</strain>
    </source>
</reference>
<dbReference type="GO" id="GO:0004519">
    <property type="term" value="F:endonuclease activity"/>
    <property type="evidence" value="ECO:0007669"/>
    <property type="project" value="UniProtKB-KW"/>
</dbReference>
<evidence type="ECO:0000313" key="7">
    <source>
        <dbReference type="EMBL" id="EFQ24618.1"/>
    </source>
</evidence>
<protein>
    <recommendedName>
        <fullName evidence="6">Putative mRNA interferase YoeB</fullName>
    </recommendedName>
</protein>
<proteinExistence type="inferred from homology"/>